<proteinExistence type="inferred from homology"/>
<evidence type="ECO:0000313" key="14">
    <source>
        <dbReference type="Proteomes" id="UP000238634"/>
    </source>
</evidence>
<feature type="domain" description="YrdC-like" evidence="12">
    <location>
        <begin position="3"/>
        <end position="197"/>
    </location>
</feature>
<evidence type="ECO:0000256" key="6">
    <source>
        <dbReference type="ARBA" id="ARBA00022694"/>
    </source>
</evidence>
<reference evidence="13 14" key="1">
    <citation type="submission" date="2018-02" db="EMBL/GenBank/DDBJ databases">
        <authorList>
            <person name="Cohen D.B."/>
            <person name="Kent A.D."/>
        </authorList>
    </citation>
    <scope>NUCLEOTIDE SEQUENCE [LARGE SCALE GENOMIC DNA]</scope>
    <source>
        <strain evidence="13 14">ULC007</strain>
    </source>
</reference>
<dbReference type="AlphaFoldDB" id="A0A2T1DB90"/>
<name>A0A2T1DB90_9CYAN</name>
<dbReference type="Proteomes" id="UP000238634">
    <property type="component" value="Unassembled WGS sequence"/>
</dbReference>
<keyword evidence="6" id="KW-0819">tRNA processing</keyword>
<dbReference type="EC" id="2.7.7.87" evidence="3"/>
<dbReference type="GO" id="GO:0006450">
    <property type="term" value="P:regulation of translational fidelity"/>
    <property type="evidence" value="ECO:0007669"/>
    <property type="project" value="TreeGrafter"/>
</dbReference>
<keyword evidence="4" id="KW-0963">Cytoplasm</keyword>
<keyword evidence="5" id="KW-0808">Transferase</keyword>
<comment type="similarity">
    <text evidence="2">Belongs to the SUA5 family.</text>
</comment>
<evidence type="ECO:0000256" key="8">
    <source>
        <dbReference type="ARBA" id="ARBA00022741"/>
    </source>
</evidence>
<dbReference type="GO" id="GO:0061710">
    <property type="term" value="F:L-threonylcarbamoyladenylate synthase"/>
    <property type="evidence" value="ECO:0007669"/>
    <property type="project" value="UniProtKB-EC"/>
</dbReference>
<keyword evidence="14" id="KW-1185">Reference proteome</keyword>
<dbReference type="GO" id="GO:0003725">
    <property type="term" value="F:double-stranded RNA binding"/>
    <property type="evidence" value="ECO:0007669"/>
    <property type="project" value="InterPro"/>
</dbReference>
<dbReference type="Pfam" id="PF01300">
    <property type="entry name" value="Sua5_yciO_yrdC"/>
    <property type="match status" value="1"/>
</dbReference>
<evidence type="ECO:0000259" key="12">
    <source>
        <dbReference type="PROSITE" id="PS51163"/>
    </source>
</evidence>
<accession>A0A2T1DB90</accession>
<dbReference type="PANTHER" id="PTHR17490:SF16">
    <property type="entry name" value="THREONYLCARBAMOYL-AMP SYNTHASE"/>
    <property type="match status" value="1"/>
</dbReference>
<comment type="catalytic activity">
    <reaction evidence="11">
        <text>L-threonine + hydrogencarbonate + ATP = L-threonylcarbamoyladenylate + diphosphate + H2O</text>
        <dbReference type="Rhea" id="RHEA:36407"/>
        <dbReference type="ChEBI" id="CHEBI:15377"/>
        <dbReference type="ChEBI" id="CHEBI:17544"/>
        <dbReference type="ChEBI" id="CHEBI:30616"/>
        <dbReference type="ChEBI" id="CHEBI:33019"/>
        <dbReference type="ChEBI" id="CHEBI:57926"/>
        <dbReference type="ChEBI" id="CHEBI:73682"/>
        <dbReference type="EC" id="2.7.7.87"/>
    </reaction>
</comment>
<dbReference type="STRING" id="1920490.GCA_001895925_00524"/>
<dbReference type="GO" id="GO:0008033">
    <property type="term" value="P:tRNA processing"/>
    <property type="evidence" value="ECO:0007669"/>
    <property type="project" value="UniProtKB-KW"/>
</dbReference>
<evidence type="ECO:0000256" key="2">
    <source>
        <dbReference type="ARBA" id="ARBA00007663"/>
    </source>
</evidence>
<dbReference type="InterPro" id="IPR017945">
    <property type="entry name" value="DHBP_synth_RibB-like_a/b_dom"/>
</dbReference>
<dbReference type="SUPFAM" id="SSF55821">
    <property type="entry name" value="YrdC/RibB"/>
    <property type="match status" value="1"/>
</dbReference>
<evidence type="ECO:0000256" key="9">
    <source>
        <dbReference type="ARBA" id="ARBA00022840"/>
    </source>
</evidence>
<comment type="subcellular location">
    <subcellularLocation>
        <location evidence="1">Cytoplasm</location>
    </subcellularLocation>
</comment>
<evidence type="ECO:0000256" key="3">
    <source>
        <dbReference type="ARBA" id="ARBA00012584"/>
    </source>
</evidence>
<evidence type="ECO:0000256" key="5">
    <source>
        <dbReference type="ARBA" id="ARBA00022679"/>
    </source>
</evidence>
<dbReference type="EMBL" id="PVWG01000024">
    <property type="protein sequence ID" value="PSB17749.1"/>
    <property type="molecule type" value="Genomic_DNA"/>
</dbReference>
<sequence length="207" mass="22443">MSQVSLQTLVDGVRSGDHLISFPTDTIPALAARPDRADLIFTTKQRSLDKPLILMAAEVSDLWQYVTGTDAERQVWQQVAERYLPGALTLVLPASDRVPATMNPNNPTTIGVRVPNHSIARAILSETGALATTSANKSGQPALQTMSEIETAFLEVMTLLPLELDRLKFDNQAGSGMPSTVAKWTGHGWEILRQGAIELNLPNQGES</sequence>
<dbReference type="InterPro" id="IPR006070">
    <property type="entry name" value="Sua5-like_dom"/>
</dbReference>
<protein>
    <recommendedName>
        <fullName evidence="10">L-threonylcarbamoyladenylate synthase</fullName>
        <ecNumber evidence="3">2.7.7.87</ecNumber>
    </recommendedName>
    <alternativeName>
        <fullName evidence="10">L-threonylcarbamoyladenylate synthase</fullName>
    </alternativeName>
</protein>
<reference evidence="13 14" key="2">
    <citation type="submission" date="2018-03" db="EMBL/GenBank/DDBJ databases">
        <title>The ancient ancestry and fast evolution of plastids.</title>
        <authorList>
            <person name="Moore K.R."/>
            <person name="Magnabosco C."/>
            <person name="Momper L."/>
            <person name="Gold D.A."/>
            <person name="Bosak T."/>
            <person name="Fournier G.P."/>
        </authorList>
    </citation>
    <scope>NUCLEOTIDE SEQUENCE [LARGE SCALE GENOMIC DNA]</scope>
    <source>
        <strain evidence="13 14">ULC007</strain>
    </source>
</reference>
<keyword evidence="8" id="KW-0547">Nucleotide-binding</keyword>
<comment type="caution">
    <text evidence="13">The sequence shown here is derived from an EMBL/GenBank/DDBJ whole genome shotgun (WGS) entry which is preliminary data.</text>
</comment>
<dbReference type="GO" id="GO:0005737">
    <property type="term" value="C:cytoplasm"/>
    <property type="evidence" value="ECO:0007669"/>
    <property type="project" value="UniProtKB-SubCell"/>
</dbReference>
<dbReference type="OrthoDB" id="9814580at2"/>
<gene>
    <name evidence="13" type="ORF">C7B65_17740</name>
</gene>
<evidence type="ECO:0000256" key="4">
    <source>
        <dbReference type="ARBA" id="ARBA00022490"/>
    </source>
</evidence>
<evidence type="ECO:0000256" key="1">
    <source>
        <dbReference type="ARBA" id="ARBA00004496"/>
    </source>
</evidence>
<dbReference type="PROSITE" id="PS51163">
    <property type="entry name" value="YRDC"/>
    <property type="match status" value="1"/>
</dbReference>
<evidence type="ECO:0000313" key="13">
    <source>
        <dbReference type="EMBL" id="PSB17749.1"/>
    </source>
</evidence>
<dbReference type="GO" id="GO:0005524">
    <property type="term" value="F:ATP binding"/>
    <property type="evidence" value="ECO:0007669"/>
    <property type="project" value="UniProtKB-KW"/>
</dbReference>
<dbReference type="InterPro" id="IPR050156">
    <property type="entry name" value="TC-AMP_synthase_SUA5"/>
</dbReference>
<keyword evidence="9" id="KW-0067">ATP-binding</keyword>
<keyword evidence="7" id="KW-0548">Nucleotidyltransferase</keyword>
<dbReference type="RefSeq" id="WP_073073004.1">
    <property type="nucleotide sequence ID" value="NZ_MPPI01000020.1"/>
</dbReference>
<organism evidence="13 14">
    <name type="scientific">Phormidesmis priestleyi ULC007</name>
    <dbReference type="NCBI Taxonomy" id="1920490"/>
    <lineage>
        <taxon>Bacteria</taxon>
        <taxon>Bacillati</taxon>
        <taxon>Cyanobacteriota</taxon>
        <taxon>Cyanophyceae</taxon>
        <taxon>Leptolyngbyales</taxon>
        <taxon>Leptolyngbyaceae</taxon>
        <taxon>Phormidesmis</taxon>
    </lineage>
</organism>
<dbReference type="PANTHER" id="PTHR17490">
    <property type="entry name" value="SUA5"/>
    <property type="match status" value="1"/>
</dbReference>
<dbReference type="GO" id="GO:0000049">
    <property type="term" value="F:tRNA binding"/>
    <property type="evidence" value="ECO:0007669"/>
    <property type="project" value="TreeGrafter"/>
</dbReference>
<dbReference type="Gene3D" id="3.90.870.10">
    <property type="entry name" value="DHBP synthase"/>
    <property type="match status" value="1"/>
</dbReference>
<evidence type="ECO:0000256" key="10">
    <source>
        <dbReference type="ARBA" id="ARBA00029774"/>
    </source>
</evidence>
<evidence type="ECO:0000256" key="7">
    <source>
        <dbReference type="ARBA" id="ARBA00022695"/>
    </source>
</evidence>
<evidence type="ECO:0000256" key="11">
    <source>
        <dbReference type="ARBA" id="ARBA00048366"/>
    </source>
</evidence>